<feature type="transmembrane region" description="Helical" evidence="22">
    <location>
        <begin position="37"/>
        <end position="55"/>
    </location>
</feature>
<evidence type="ECO:0000256" key="13">
    <source>
        <dbReference type="ARBA" id="ARBA00022982"/>
    </source>
</evidence>
<feature type="domain" description="Cytochrome c" evidence="23">
    <location>
        <begin position="207"/>
        <end position="288"/>
    </location>
</feature>
<name>A0A850HFX8_9SPHN</name>
<dbReference type="PROSITE" id="PS51007">
    <property type="entry name" value="CYTC"/>
    <property type="match status" value="2"/>
</dbReference>
<comment type="cofactor">
    <cofactor evidence="19 21">
        <name>heme c</name>
        <dbReference type="ChEBI" id="CHEBI:61717"/>
    </cofactor>
    <text evidence="19 21">Binds 2 heme C groups per subunit.</text>
</comment>
<dbReference type="PIRSF" id="PIRSF000006">
    <property type="entry name" value="Cbb3-Cox_fixP"/>
    <property type="match status" value="1"/>
</dbReference>
<feature type="binding site" description="axial binding residue" evidence="20">
    <location>
        <position position="224"/>
    </location>
    <ligand>
        <name>heme c</name>
        <dbReference type="ChEBI" id="CHEBI:61717"/>
        <label>2</label>
    </ligand>
    <ligandPart>
        <name>Fe</name>
        <dbReference type="ChEBI" id="CHEBI:18248"/>
    </ligandPart>
</feature>
<evidence type="ECO:0000256" key="12">
    <source>
        <dbReference type="ARBA" id="ARBA00022781"/>
    </source>
</evidence>
<feature type="binding site" description="covalent" evidence="21">
    <location>
        <position position="223"/>
    </location>
    <ligand>
        <name>heme c</name>
        <dbReference type="ChEBI" id="CHEBI:61717"/>
        <label>2</label>
    </ligand>
</feature>
<feature type="binding site" description="axial binding residue" evidence="20">
    <location>
        <position position="265"/>
    </location>
    <ligand>
        <name>heme c</name>
        <dbReference type="ChEBI" id="CHEBI:61717"/>
        <label>1</label>
    </ligand>
    <ligandPart>
        <name>Fe</name>
        <dbReference type="ChEBI" id="CHEBI:18248"/>
    </ligandPart>
</feature>
<comment type="similarity">
    <text evidence="3 19">Belongs to the CcoP / FixP family.</text>
</comment>
<dbReference type="InterPro" id="IPR004678">
    <property type="entry name" value="Cyt_c_oxidase_cbb3_su3"/>
</dbReference>
<evidence type="ECO:0000256" key="3">
    <source>
        <dbReference type="ARBA" id="ARBA00006113"/>
    </source>
</evidence>
<sequence>MANDPKQNSRVDEPTGTEFVGHEWDGIEELNTPLPRWWLWTFYLTIAWGLVYVVLYPAWPMIERGTEGVLGWTSRGQLAEEMAAADIARQSVREQIAATDITQLPANAELMQQAIAGGAAAFKVNCVQCHGAGAAGFEDYGYPNLNDDDWLWGGDIAAIEYTLVHGIRWEGSDQTRFSLMPGFEGIFSDAEIDAVANHVLSFTGKGQSSPRGAELYANNCLACHGPAGGGDRIQGAPALNDAIWLRGGELAEIRAQIKAPRHGVMPGWADRLDPVTIKMLAAYVYSRGGGETLEVPTGSEETAEEALATLAEAEGNGQL</sequence>
<dbReference type="Pfam" id="PF14715">
    <property type="entry name" value="FixP_N"/>
    <property type="match status" value="1"/>
</dbReference>
<evidence type="ECO:0000256" key="1">
    <source>
        <dbReference type="ARBA" id="ARBA00004533"/>
    </source>
</evidence>
<dbReference type="GO" id="GO:0020037">
    <property type="term" value="F:heme binding"/>
    <property type="evidence" value="ECO:0007669"/>
    <property type="project" value="InterPro"/>
</dbReference>
<feature type="binding site" description="covalent" evidence="21">
    <location>
        <position position="129"/>
    </location>
    <ligand>
        <name>heme c</name>
        <dbReference type="ChEBI" id="CHEBI:61717"/>
        <label>1</label>
    </ligand>
</feature>
<keyword evidence="13 19" id="KW-0249">Electron transport</keyword>
<dbReference type="InterPro" id="IPR009056">
    <property type="entry name" value="Cyt_c-like_dom"/>
</dbReference>
<evidence type="ECO:0000313" key="24">
    <source>
        <dbReference type="EMBL" id="NVE93462.1"/>
    </source>
</evidence>
<evidence type="ECO:0000256" key="11">
    <source>
        <dbReference type="ARBA" id="ARBA00022737"/>
    </source>
</evidence>
<evidence type="ECO:0000256" key="20">
    <source>
        <dbReference type="PIRSR" id="PIRSR000006-1"/>
    </source>
</evidence>
<evidence type="ECO:0000256" key="4">
    <source>
        <dbReference type="ARBA" id="ARBA00022448"/>
    </source>
</evidence>
<evidence type="ECO:0000256" key="14">
    <source>
        <dbReference type="ARBA" id="ARBA00022989"/>
    </source>
</evidence>
<proteinExistence type="inferred from homology"/>
<evidence type="ECO:0000256" key="22">
    <source>
        <dbReference type="SAM" id="Phobius"/>
    </source>
</evidence>
<feature type="binding site" description="covalent" evidence="21">
    <location>
        <position position="220"/>
    </location>
    <ligand>
        <name>heme c</name>
        <dbReference type="ChEBI" id="CHEBI:61717"/>
        <label>2</label>
    </ligand>
</feature>
<dbReference type="GO" id="GO:0016491">
    <property type="term" value="F:oxidoreductase activity"/>
    <property type="evidence" value="ECO:0007669"/>
    <property type="project" value="UniProtKB-KW"/>
</dbReference>
<evidence type="ECO:0000256" key="21">
    <source>
        <dbReference type="PIRSR" id="PIRSR000006-2"/>
    </source>
</evidence>
<dbReference type="EMBL" id="JABWTA010000001">
    <property type="protein sequence ID" value="NVE93462.1"/>
    <property type="molecule type" value="Genomic_DNA"/>
</dbReference>
<dbReference type="PRINTS" id="PR00605">
    <property type="entry name" value="CYTCHROMECIC"/>
</dbReference>
<dbReference type="RefSeq" id="WP_176271828.1">
    <property type="nucleotide sequence ID" value="NZ_JABWTA010000001.1"/>
</dbReference>
<dbReference type="InterPro" id="IPR050597">
    <property type="entry name" value="Cytochrome_c_Oxidase_Subunit"/>
</dbReference>
<keyword evidence="7 19" id="KW-0349">Heme</keyword>
<evidence type="ECO:0000256" key="18">
    <source>
        <dbReference type="ARBA" id="ARBA00023136"/>
    </source>
</evidence>
<keyword evidence="9 22" id="KW-0812">Transmembrane</keyword>
<comment type="subunit">
    <text evidence="19">Component of the cbb3-type cytochrome c oxidase.</text>
</comment>
<keyword evidence="6 19" id="KW-0997">Cell inner membrane</keyword>
<dbReference type="InterPro" id="IPR008168">
    <property type="entry name" value="Cyt_C_IC"/>
</dbReference>
<comment type="subcellular location">
    <subcellularLocation>
        <location evidence="1 19">Cell inner membrane</location>
    </subcellularLocation>
</comment>
<dbReference type="GO" id="GO:0006119">
    <property type="term" value="P:oxidative phosphorylation"/>
    <property type="evidence" value="ECO:0007669"/>
    <property type="project" value="UniProtKB-UniPathway"/>
</dbReference>
<keyword evidence="14 22" id="KW-1133">Transmembrane helix</keyword>
<feature type="domain" description="Cytochrome c" evidence="23">
    <location>
        <begin position="113"/>
        <end position="203"/>
    </location>
</feature>
<dbReference type="AlphaFoldDB" id="A0A850HFX8"/>
<evidence type="ECO:0000256" key="5">
    <source>
        <dbReference type="ARBA" id="ARBA00022475"/>
    </source>
</evidence>
<feature type="binding site" description="axial binding residue" evidence="20">
    <location>
        <position position="180"/>
    </location>
    <ligand>
        <name>heme c</name>
        <dbReference type="ChEBI" id="CHEBI:61717"/>
        <label>2</label>
    </ligand>
    <ligandPart>
        <name>Fe</name>
        <dbReference type="ChEBI" id="CHEBI:18248"/>
    </ligandPart>
</feature>
<dbReference type="Pfam" id="PF13442">
    <property type="entry name" value="Cytochrome_CBB3"/>
    <property type="match status" value="1"/>
</dbReference>
<dbReference type="GO" id="GO:0005506">
    <property type="term" value="F:iron ion binding"/>
    <property type="evidence" value="ECO:0007669"/>
    <property type="project" value="InterPro"/>
</dbReference>
<protein>
    <recommendedName>
        <fullName evidence="19">Cbb3-type cytochrome c oxidase subunit</fullName>
    </recommendedName>
</protein>
<keyword evidence="17 19" id="KW-0406">Ion transport</keyword>
<evidence type="ECO:0000256" key="6">
    <source>
        <dbReference type="ARBA" id="ARBA00022519"/>
    </source>
</evidence>
<organism evidence="24 25">
    <name type="scientific">Altererythrobacter lutimaris</name>
    <dbReference type="NCBI Taxonomy" id="2743979"/>
    <lineage>
        <taxon>Bacteria</taxon>
        <taxon>Pseudomonadati</taxon>
        <taxon>Pseudomonadota</taxon>
        <taxon>Alphaproteobacteria</taxon>
        <taxon>Sphingomonadales</taxon>
        <taxon>Erythrobacteraceae</taxon>
        <taxon>Altererythrobacter</taxon>
    </lineage>
</organism>
<dbReference type="UniPathway" id="UPA00705"/>
<comment type="caution">
    <text evidence="24">The sequence shown here is derived from an EMBL/GenBank/DDBJ whole genome shotgun (WGS) entry which is preliminary data.</text>
</comment>
<feature type="binding site" description="axial binding residue" evidence="20">
    <location>
        <position position="130"/>
    </location>
    <ligand>
        <name>heme c</name>
        <dbReference type="ChEBI" id="CHEBI:61717"/>
        <label>1</label>
    </ligand>
    <ligandPart>
        <name>Fe</name>
        <dbReference type="ChEBI" id="CHEBI:18248"/>
    </ligandPart>
</feature>
<evidence type="ECO:0000256" key="7">
    <source>
        <dbReference type="ARBA" id="ARBA00022617"/>
    </source>
</evidence>
<comment type="function">
    <text evidence="19">C-type cytochrome. Part of the cbb3-type cytochrome c oxidase complex.</text>
</comment>
<evidence type="ECO:0000256" key="9">
    <source>
        <dbReference type="ARBA" id="ARBA00022692"/>
    </source>
</evidence>
<evidence type="ECO:0000256" key="2">
    <source>
        <dbReference type="ARBA" id="ARBA00004673"/>
    </source>
</evidence>
<dbReference type="GO" id="GO:0009055">
    <property type="term" value="F:electron transfer activity"/>
    <property type="evidence" value="ECO:0007669"/>
    <property type="project" value="InterPro"/>
</dbReference>
<accession>A0A850HFX8</accession>
<comment type="pathway">
    <text evidence="2 19">Energy metabolism; oxidative phosphorylation.</text>
</comment>
<dbReference type="PANTHER" id="PTHR33751">
    <property type="entry name" value="CBB3-TYPE CYTOCHROME C OXIDASE SUBUNIT FIXP"/>
    <property type="match status" value="1"/>
</dbReference>
<dbReference type="Pfam" id="PF00034">
    <property type="entry name" value="Cytochrom_C"/>
    <property type="match status" value="1"/>
</dbReference>
<evidence type="ECO:0000256" key="17">
    <source>
        <dbReference type="ARBA" id="ARBA00023065"/>
    </source>
</evidence>
<dbReference type="InterPro" id="IPR038414">
    <property type="entry name" value="CcoP_N_sf"/>
</dbReference>
<keyword evidence="18 19" id="KW-0472">Membrane</keyword>
<keyword evidence="11" id="KW-0677">Repeat</keyword>
<dbReference type="Proteomes" id="UP000546031">
    <property type="component" value="Unassembled WGS sequence"/>
</dbReference>
<evidence type="ECO:0000259" key="23">
    <source>
        <dbReference type="PROSITE" id="PS51007"/>
    </source>
</evidence>
<evidence type="ECO:0000256" key="19">
    <source>
        <dbReference type="PIRNR" id="PIRNR000006"/>
    </source>
</evidence>
<evidence type="ECO:0000313" key="25">
    <source>
        <dbReference type="Proteomes" id="UP000546031"/>
    </source>
</evidence>
<dbReference type="InterPro" id="IPR032858">
    <property type="entry name" value="CcoP_N"/>
</dbReference>
<dbReference type="InterPro" id="IPR036909">
    <property type="entry name" value="Cyt_c-like_dom_sf"/>
</dbReference>
<dbReference type="PANTHER" id="PTHR33751:SF1">
    <property type="entry name" value="CBB3-TYPE CYTOCHROME C OXIDASE SUBUNIT FIXP"/>
    <property type="match status" value="1"/>
</dbReference>
<keyword evidence="16 19" id="KW-0408">Iron</keyword>
<dbReference type="Gene3D" id="6.10.280.130">
    <property type="match status" value="1"/>
</dbReference>
<keyword evidence="25" id="KW-1185">Reference proteome</keyword>
<gene>
    <name evidence="24" type="primary">ccoP</name>
    <name evidence="24" type="ORF">HUO12_00970</name>
</gene>
<dbReference type="NCBIfam" id="TIGR00782">
    <property type="entry name" value="ccoP"/>
    <property type="match status" value="1"/>
</dbReference>
<keyword evidence="15 19" id="KW-0560">Oxidoreductase</keyword>
<dbReference type="SUPFAM" id="SSF46626">
    <property type="entry name" value="Cytochrome c"/>
    <property type="match status" value="2"/>
</dbReference>
<dbReference type="GO" id="GO:0005886">
    <property type="term" value="C:plasma membrane"/>
    <property type="evidence" value="ECO:0007669"/>
    <property type="project" value="UniProtKB-SubCell"/>
</dbReference>
<keyword evidence="12 19" id="KW-0375">Hydrogen ion transport</keyword>
<evidence type="ECO:0000256" key="16">
    <source>
        <dbReference type="ARBA" id="ARBA00023004"/>
    </source>
</evidence>
<reference evidence="24 25" key="1">
    <citation type="submission" date="2020-06" db="EMBL/GenBank/DDBJ databases">
        <title>Altererythrobacter lutimaris sp. nov., a marine bacterium isolated from a tidal flat.</title>
        <authorList>
            <person name="Kim D."/>
            <person name="Yoo Y."/>
            <person name="Kim J.-J."/>
        </authorList>
    </citation>
    <scope>NUCLEOTIDE SEQUENCE [LARGE SCALE GENOMIC DNA]</scope>
    <source>
        <strain evidence="24 25">JGD-16</strain>
    </source>
</reference>
<dbReference type="Gene3D" id="1.10.760.10">
    <property type="entry name" value="Cytochrome c-like domain"/>
    <property type="match status" value="2"/>
</dbReference>
<keyword evidence="4 19" id="KW-0813">Transport</keyword>
<feature type="binding site" description="covalent" evidence="21">
    <location>
        <position position="126"/>
    </location>
    <ligand>
        <name>heme c</name>
        <dbReference type="ChEBI" id="CHEBI:61717"/>
        <label>1</label>
    </ligand>
</feature>
<evidence type="ECO:0000256" key="8">
    <source>
        <dbReference type="ARBA" id="ARBA00022660"/>
    </source>
</evidence>
<keyword evidence="8 19" id="KW-0679">Respiratory chain</keyword>
<evidence type="ECO:0000256" key="10">
    <source>
        <dbReference type="ARBA" id="ARBA00022723"/>
    </source>
</evidence>
<keyword evidence="5 19" id="KW-1003">Cell membrane</keyword>
<keyword evidence="10 19" id="KW-0479">Metal-binding</keyword>
<dbReference type="GO" id="GO:1902600">
    <property type="term" value="P:proton transmembrane transport"/>
    <property type="evidence" value="ECO:0007669"/>
    <property type="project" value="UniProtKB-KW"/>
</dbReference>
<evidence type="ECO:0000256" key="15">
    <source>
        <dbReference type="ARBA" id="ARBA00023002"/>
    </source>
</evidence>